<reference evidence="6" key="4">
    <citation type="journal article" date="2022" name="Microb. Genom.">
        <title>A global pangenome for the wheat fungal pathogen Pyrenophora tritici-repentis and prediction of effector protein structural homology.</title>
        <authorList>
            <person name="Moolhuijzen P.M."/>
            <person name="See P.T."/>
            <person name="Shi G."/>
            <person name="Powell H.R."/>
            <person name="Cockram J."/>
            <person name="Jorgensen L.N."/>
            <person name="Benslimane H."/>
            <person name="Strelkov S.E."/>
            <person name="Turner J."/>
            <person name="Liu Z."/>
            <person name="Moffat C.S."/>
        </authorList>
    </citation>
    <scope>NUCLEOTIDE SEQUENCE [LARGE SCALE GENOMIC DNA]</scope>
</reference>
<dbReference type="Gene3D" id="2.120.10.30">
    <property type="entry name" value="TolB, C-terminal domain"/>
    <property type="match status" value="1"/>
</dbReference>
<evidence type="ECO:0000313" key="6">
    <source>
        <dbReference type="Proteomes" id="UP000249757"/>
    </source>
</evidence>
<dbReference type="Proteomes" id="UP000249757">
    <property type="component" value="Unassembled WGS sequence"/>
</dbReference>
<reference evidence="4" key="2">
    <citation type="submission" date="2021-05" db="EMBL/GenBank/DDBJ databases">
        <authorList>
            <person name="Moolhuijzen P.M."/>
            <person name="Moffat C.S."/>
        </authorList>
    </citation>
    <scope>NUCLEOTIDE SEQUENCE</scope>
    <source>
        <strain evidence="4">86-124</strain>
    </source>
</reference>
<feature type="signal peptide" evidence="1">
    <location>
        <begin position="1"/>
        <end position="19"/>
    </location>
</feature>
<dbReference type="AlphaFoldDB" id="A0A2W1CZW8"/>
<gene>
    <name evidence="4" type="ORF">Ptr86124_000151</name>
    <name evidence="3" type="ORF">PtrM4_001490</name>
</gene>
<reference evidence="4" key="3">
    <citation type="journal article" date="2022" name="bioRxiv">
        <title>A global pangenome for the wheat fungal pathogen Pyrenophora tritici-repentis and prediction of effector protein structural homology.</title>
        <authorList>
            <person name="Moolhuijzen P."/>
            <person name="See P.T."/>
            <person name="Shi G."/>
            <person name="Powell H.R."/>
            <person name="Cockram J."/>
            <person name="Jorgensen L.N."/>
            <person name="Benslimane H."/>
            <person name="Strelkov S.E."/>
            <person name="Turner J."/>
            <person name="Liu Z."/>
            <person name="Moffat C.S."/>
        </authorList>
    </citation>
    <scope>NUCLEOTIDE SEQUENCE</scope>
    <source>
        <strain evidence="4">86-124</strain>
    </source>
</reference>
<evidence type="ECO:0000313" key="3">
    <source>
        <dbReference type="EMBL" id="KAF7575909.1"/>
    </source>
</evidence>
<reference evidence="3 5" key="1">
    <citation type="journal article" date="2018" name="BMC Genomics">
        <title>Comparative genomics of the wheat fungal pathogen Pyrenophora tritici-repentis reveals chromosomal variations and genome plasticity.</title>
        <authorList>
            <person name="Moolhuijzen P."/>
            <person name="See P.T."/>
            <person name="Hane J.K."/>
            <person name="Shi G."/>
            <person name="Liu Z."/>
            <person name="Oliver R.P."/>
            <person name="Moffat C.S."/>
        </authorList>
    </citation>
    <scope>NUCLEOTIDE SEQUENCE [LARGE SCALE GENOMIC DNA]</scope>
    <source>
        <strain evidence="3">M4</strain>
    </source>
</reference>
<evidence type="ECO:0000313" key="4">
    <source>
        <dbReference type="EMBL" id="KAI1519783.1"/>
    </source>
</evidence>
<protein>
    <submittedName>
        <fullName evidence="3">Lactonase</fullName>
    </submittedName>
</protein>
<keyword evidence="1" id="KW-0732">Signal</keyword>
<accession>A0A2W1CZW8</accession>
<name>A0A2W1CZW8_9PLEO</name>
<organism evidence="3 5">
    <name type="scientific">Pyrenophora tritici-repentis</name>
    <dbReference type="NCBI Taxonomy" id="45151"/>
    <lineage>
        <taxon>Eukaryota</taxon>
        <taxon>Fungi</taxon>
        <taxon>Dikarya</taxon>
        <taxon>Ascomycota</taxon>
        <taxon>Pezizomycotina</taxon>
        <taxon>Dothideomycetes</taxon>
        <taxon>Pleosporomycetidae</taxon>
        <taxon>Pleosporales</taxon>
        <taxon>Pleosporineae</taxon>
        <taxon>Pleosporaceae</taxon>
        <taxon>Pyrenophora</taxon>
    </lineage>
</organism>
<dbReference type="EMBL" id="NQIK02000001">
    <property type="protein sequence ID" value="KAF7575909.1"/>
    <property type="molecule type" value="Genomic_DNA"/>
</dbReference>
<feature type="chain" id="PRO_5042700783" evidence="1">
    <location>
        <begin position="20"/>
        <end position="399"/>
    </location>
</feature>
<dbReference type="OrthoDB" id="423498at2759"/>
<dbReference type="Pfam" id="PF08450">
    <property type="entry name" value="SGL"/>
    <property type="match status" value="1"/>
</dbReference>
<comment type="caution">
    <text evidence="3">The sequence shown here is derived from an EMBL/GenBank/DDBJ whole genome shotgun (WGS) entry which is preliminary data.</text>
</comment>
<feature type="domain" description="SMP-30/Gluconolactonase/LRE-like region" evidence="2">
    <location>
        <begin position="201"/>
        <end position="376"/>
    </location>
</feature>
<dbReference type="EMBL" id="NRDI02000001">
    <property type="protein sequence ID" value="KAI1519783.1"/>
    <property type="molecule type" value="Genomic_DNA"/>
</dbReference>
<proteinExistence type="predicted"/>
<dbReference type="SUPFAM" id="SSF63829">
    <property type="entry name" value="Calcium-dependent phosphotriesterase"/>
    <property type="match status" value="1"/>
</dbReference>
<sequence length="399" mass="43198">MPSSTTLLAVSAAVAQAWAQKLPAAAQVVNQKSFNVLDNVPPPTVQNASNLFYWPGVTEESLQAKPFLVFDDEFYDVIGPNPSLTTIASSDSDPLFHEAVTWYPRTDEVFFVQNAGPPAAGTGLKKSSIIQKILLSDAEKVRNGSLKAAPVTVVPTQNPQIINPNGATNYKGNLIFAGEGQGDNVPSALYVMNPLPPYNTTTLLNNYFGRQFNSLNDLTVHPKNGDLYFTDTLYGYLQDFRPYPGIREQVYRYNFNSGAITVVADGFRHPNGIAFSPDGKKAYISDTGIGNGFFGFNLTDPASLYSFDVCAQGTWSNRKTFAFVPTGIPDGVKVDSKGRVYTGAGDGVWVYNADAKLIGKIYTGKTAANFQLTGNGRMIITGQTKLYYATLAATNQALQ</sequence>
<evidence type="ECO:0000259" key="2">
    <source>
        <dbReference type="Pfam" id="PF08450"/>
    </source>
</evidence>
<dbReference type="OMA" id="GVWVYNA"/>
<dbReference type="InterPro" id="IPR011042">
    <property type="entry name" value="6-blade_b-propeller_TolB-like"/>
</dbReference>
<evidence type="ECO:0000313" key="5">
    <source>
        <dbReference type="Proteomes" id="UP000245464"/>
    </source>
</evidence>
<dbReference type="PANTHER" id="PTHR47064">
    <property type="entry name" value="PUTATIVE (AFU_ORTHOLOGUE AFUA_1G08990)-RELATED"/>
    <property type="match status" value="1"/>
</dbReference>
<dbReference type="InterPro" id="IPR052988">
    <property type="entry name" value="Oryzine_lactonohydrolase"/>
</dbReference>
<dbReference type="InterPro" id="IPR013658">
    <property type="entry name" value="SGL"/>
</dbReference>
<evidence type="ECO:0000256" key="1">
    <source>
        <dbReference type="SAM" id="SignalP"/>
    </source>
</evidence>
<dbReference type="Proteomes" id="UP000245464">
    <property type="component" value="Chromosome 1"/>
</dbReference>
<dbReference type="PANTHER" id="PTHR47064:SF2">
    <property type="entry name" value="SMP-30_GLUCONOLACTONASE_LRE-LIKE REGION DOMAIN-CONTAINING PROTEIN-RELATED"/>
    <property type="match status" value="1"/>
</dbReference>
<keyword evidence="6" id="KW-1185">Reference proteome</keyword>